<dbReference type="SUPFAM" id="SSF103473">
    <property type="entry name" value="MFS general substrate transporter"/>
    <property type="match status" value="2"/>
</dbReference>
<dbReference type="InterPro" id="IPR011701">
    <property type="entry name" value="MFS"/>
</dbReference>
<dbReference type="OrthoDB" id="2241241at2759"/>
<evidence type="ECO:0000256" key="3">
    <source>
        <dbReference type="ARBA" id="ARBA00022448"/>
    </source>
</evidence>
<keyword evidence="8 10" id="KW-0472">Membrane</keyword>
<feature type="transmembrane region" description="Helical" evidence="10">
    <location>
        <begin position="476"/>
        <end position="496"/>
    </location>
</feature>
<feature type="transmembrane region" description="Helical" evidence="10">
    <location>
        <begin position="132"/>
        <end position="152"/>
    </location>
</feature>
<evidence type="ECO:0000256" key="9">
    <source>
        <dbReference type="SAM" id="MobiDB-lite"/>
    </source>
</evidence>
<dbReference type="EMBL" id="KI669460">
    <property type="protein sequence ID" value="OCF60268.1"/>
    <property type="molecule type" value="Genomic_DNA"/>
</dbReference>
<protein>
    <recommendedName>
        <fullName evidence="11">Major facilitator superfamily (MFS) profile domain-containing protein</fullName>
    </recommendedName>
</protein>
<keyword evidence="7" id="KW-0408">Iron</keyword>
<comment type="similarity">
    <text evidence="2">Belongs to the major facilitator superfamily.</text>
</comment>
<feature type="transmembrane region" description="Helical" evidence="10">
    <location>
        <begin position="368"/>
        <end position="389"/>
    </location>
</feature>
<accession>A0A1B9IXM2</accession>
<evidence type="ECO:0000256" key="1">
    <source>
        <dbReference type="ARBA" id="ARBA00004141"/>
    </source>
</evidence>
<dbReference type="GO" id="GO:0022857">
    <property type="term" value="F:transmembrane transporter activity"/>
    <property type="evidence" value="ECO:0007669"/>
    <property type="project" value="InterPro"/>
</dbReference>
<dbReference type="PANTHER" id="PTHR23501">
    <property type="entry name" value="MAJOR FACILITATOR SUPERFAMILY"/>
    <property type="match status" value="1"/>
</dbReference>
<proteinExistence type="inferred from homology"/>
<dbReference type="GO" id="GO:0006826">
    <property type="term" value="P:iron ion transport"/>
    <property type="evidence" value="ECO:0007669"/>
    <property type="project" value="UniProtKB-KW"/>
</dbReference>
<feature type="transmembrane region" description="Helical" evidence="10">
    <location>
        <begin position="442"/>
        <end position="461"/>
    </location>
</feature>
<dbReference type="InterPro" id="IPR020846">
    <property type="entry name" value="MFS_dom"/>
</dbReference>
<comment type="subcellular location">
    <subcellularLocation>
        <location evidence="1">Membrane</location>
        <topology evidence="1">Multi-pass membrane protein</topology>
    </subcellularLocation>
</comment>
<evidence type="ECO:0000256" key="2">
    <source>
        <dbReference type="ARBA" id="ARBA00008335"/>
    </source>
</evidence>
<feature type="transmembrane region" description="Helical" evidence="10">
    <location>
        <begin position="164"/>
        <end position="186"/>
    </location>
</feature>
<evidence type="ECO:0000256" key="5">
    <source>
        <dbReference type="ARBA" id="ARBA00022692"/>
    </source>
</evidence>
<dbReference type="PROSITE" id="PS50850">
    <property type="entry name" value="MFS"/>
    <property type="match status" value="1"/>
</dbReference>
<keyword evidence="3" id="KW-0813">Transport</keyword>
<reference evidence="13" key="2">
    <citation type="submission" date="2013-12" db="EMBL/GenBank/DDBJ databases">
        <title>Evolution of pathogenesis and genome organization in the Tremellales.</title>
        <authorList>
            <person name="Cuomo C."/>
            <person name="Litvintseva A."/>
            <person name="Heitman J."/>
            <person name="Chen Y."/>
            <person name="Sun S."/>
            <person name="Springer D."/>
            <person name="Dromer F."/>
            <person name="Young S."/>
            <person name="Zeng Q."/>
            <person name="Chapman S."/>
            <person name="Gujja S."/>
            <person name="Saif S."/>
            <person name="Birren B."/>
        </authorList>
    </citation>
    <scope>NUCLEOTIDE SEQUENCE [LARGE SCALE GENOMIC DNA]</scope>
    <source>
        <strain evidence="13">CBS 10435</strain>
    </source>
</reference>
<evidence type="ECO:0000256" key="6">
    <source>
        <dbReference type="ARBA" id="ARBA00022989"/>
    </source>
</evidence>
<feature type="transmembrane region" description="Helical" evidence="10">
    <location>
        <begin position="409"/>
        <end position="430"/>
    </location>
</feature>
<feature type="region of interest" description="Disordered" evidence="9">
    <location>
        <begin position="1"/>
        <end position="65"/>
    </location>
</feature>
<evidence type="ECO:0000256" key="10">
    <source>
        <dbReference type="SAM" id="Phobius"/>
    </source>
</evidence>
<organism evidence="12 13">
    <name type="scientific">Kwoniella mangroviensis CBS 10435</name>
    <dbReference type="NCBI Taxonomy" id="1331196"/>
    <lineage>
        <taxon>Eukaryota</taxon>
        <taxon>Fungi</taxon>
        <taxon>Dikarya</taxon>
        <taxon>Basidiomycota</taxon>
        <taxon>Agaricomycotina</taxon>
        <taxon>Tremellomycetes</taxon>
        <taxon>Tremellales</taxon>
        <taxon>Cryptococcaceae</taxon>
        <taxon>Kwoniella</taxon>
    </lineage>
</organism>
<dbReference type="FunFam" id="1.20.1250.20:FF:000284">
    <property type="entry name" value="Siderophore iron transporter mirB"/>
    <property type="match status" value="1"/>
</dbReference>
<dbReference type="GO" id="GO:0005886">
    <property type="term" value="C:plasma membrane"/>
    <property type="evidence" value="ECO:0007669"/>
    <property type="project" value="TreeGrafter"/>
</dbReference>
<feature type="transmembrane region" description="Helical" evidence="10">
    <location>
        <begin position="221"/>
        <end position="239"/>
    </location>
</feature>
<keyword evidence="5 10" id="KW-0812">Transmembrane</keyword>
<keyword evidence="4" id="KW-0406">Ion transport</keyword>
<evidence type="ECO:0000259" key="11">
    <source>
        <dbReference type="PROSITE" id="PS50850"/>
    </source>
</evidence>
<evidence type="ECO:0000313" key="13">
    <source>
        <dbReference type="Proteomes" id="UP000092583"/>
    </source>
</evidence>
<feature type="transmembrane region" description="Helical" evidence="10">
    <location>
        <begin position="192"/>
        <end position="209"/>
    </location>
</feature>
<dbReference type="GO" id="GO:0010106">
    <property type="term" value="P:cellular response to iron ion starvation"/>
    <property type="evidence" value="ECO:0007669"/>
    <property type="project" value="UniProtKB-ARBA"/>
</dbReference>
<dbReference type="PANTHER" id="PTHR23501:SF55">
    <property type="entry name" value="SIDEROPHORE IRON TRANSPORTER, PUTATIVE (AFU_ORTHOLOGUE AFUA_3G03440)-RELATED"/>
    <property type="match status" value="1"/>
</dbReference>
<feature type="transmembrane region" description="Helical" evidence="10">
    <location>
        <begin position="338"/>
        <end position="356"/>
    </location>
</feature>
<feature type="transmembrane region" description="Helical" evidence="10">
    <location>
        <begin position="95"/>
        <end position="112"/>
    </location>
</feature>
<dbReference type="Proteomes" id="UP000092583">
    <property type="component" value="Unassembled WGS sequence"/>
</dbReference>
<evidence type="ECO:0000256" key="7">
    <source>
        <dbReference type="ARBA" id="ARBA00023004"/>
    </source>
</evidence>
<sequence length="616" mass="67280">MSHSQQTELPHQAVADLEPGYVSNNTSQGPLATEDSDKEKNIDNEGSALPQLSHRPPTTEDGYENQYHIEDKPDEDVQEGVREAEALTLTWTKKWLVAAYILMFLIYMVRAFEGSITGNLGPYIVSGFEAHSLIPIISIVSSIMGAVTYLTVARAVNVFGRLKGFVVLVGLATIGLILSATCTNIATYCAAQVFYAVGFAGMIFCIDIITADTSSLKDRGLAYAFTSSPYIITAFAGPKASEGFYQSNWRWGYGAFAIILPAVATPLCLIMFFNKQKAKKNGLLQPRKVSDRSVVQSIWYYAVQFDIFGIFLVAGGLTLFLLPFSIVATYADSWKTPSIIAMIIIGGVMLISFAFYERYLAPVPFIPWNLLVSRTVLGVCVFDFVYIIANGCWSSYYTSYLQVVYGVSISVAGYIDNAANVVNGVWLIVVGILIRKTGYYKWLMWPCVLVYILFTGLLIYFRNPDQSVGFNVMCQIFLALAGGALVIIMQVAVLAAGNHNDSAALLAILSTFGNVGGAVGNSISGAIWTHTLPEALASRLPAETIDLLNEIYESLDIQLSYPMGDPTRTAIIAAYGVGQKRMLIAGTAIMVICLICILFIKNIKVSEIKQVKGMLF</sequence>
<keyword evidence="13" id="KW-1185">Reference proteome</keyword>
<gene>
    <name evidence="12" type="ORF">L486_02948</name>
</gene>
<dbReference type="STRING" id="1331196.A0A1B9IXM2"/>
<feature type="transmembrane region" description="Helical" evidence="10">
    <location>
        <begin position="251"/>
        <end position="273"/>
    </location>
</feature>
<feature type="transmembrane region" description="Helical" evidence="10">
    <location>
        <begin position="298"/>
        <end position="326"/>
    </location>
</feature>
<evidence type="ECO:0000313" key="12">
    <source>
        <dbReference type="EMBL" id="OCF60268.1"/>
    </source>
</evidence>
<dbReference type="Gene3D" id="1.20.1250.20">
    <property type="entry name" value="MFS general substrate transporter like domains"/>
    <property type="match status" value="2"/>
</dbReference>
<feature type="domain" description="Major facilitator superfamily (MFS) profile" evidence="11">
    <location>
        <begin position="99"/>
        <end position="604"/>
    </location>
</feature>
<dbReference type="Pfam" id="PF07690">
    <property type="entry name" value="MFS_1"/>
    <property type="match status" value="1"/>
</dbReference>
<evidence type="ECO:0000256" key="4">
    <source>
        <dbReference type="ARBA" id="ARBA00022496"/>
    </source>
</evidence>
<feature type="transmembrane region" description="Helical" evidence="10">
    <location>
        <begin position="503"/>
        <end position="528"/>
    </location>
</feature>
<dbReference type="AlphaFoldDB" id="A0A1B9IXM2"/>
<dbReference type="FunFam" id="1.20.1250.20:FF:000302">
    <property type="entry name" value="MFS siderochrome iron transporter MirB"/>
    <property type="match status" value="1"/>
</dbReference>
<keyword evidence="4" id="KW-0410">Iron transport</keyword>
<name>A0A1B9IXM2_9TREE</name>
<reference evidence="12 13" key="1">
    <citation type="submission" date="2013-07" db="EMBL/GenBank/DDBJ databases">
        <title>The Genome Sequence of Kwoniella mangroviensis CBS10435.</title>
        <authorList>
            <consortium name="The Broad Institute Genome Sequencing Platform"/>
            <person name="Cuomo C."/>
            <person name="Litvintseva A."/>
            <person name="Chen Y."/>
            <person name="Heitman J."/>
            <person name="Sun S."/>
            <person name="Springer D."/>
            <person name="Dromer F."/>
            <person name="Young S.K."/>
            <person name="Zeng Q."/>
            <person name="Gargeya S."/>
            <person name="Fitzgerald M."/>
            <person name="Abouelleil A."/>
            <person name="Alvarado L."/>
            <person name="Berlin A.M."/>
            <person name="Chapman S.B."/>
            <person name="Dewar J."/>
            <person name="Goldberg J."/>
            <person name="Griggs A."/>
            <person name="Gujja S."/>
            <person name="Hansen M."/>
            <person name="Howarth C."/>
            <person name="Imamovic A."/>
            <person name="Larimer J."/>
            <person name="McCowan C."/>
            <person name="Murphy C."/>
            <person name="Pearson M."/>
            <person name="Priest M."/>
            <person name="Roberts A."/>
            <person name="Saif S."/>
            <person name="Shea T."/>
            <person name="Sykes S."/>
            <person name="Wortman J."/>
            <person name="Nusbaum C."/>
            <person name="Birren B."/>
        </authorList>
    </citation>
    <scope>NUCLEOTIDE SEQUENCE [LARGE SCALE GENOMIC DNA]</scope>
    <source>
        <strain evidence="12 13">CBS 10435</strain>
    </source>
</reference>
<feature type="transmembrane region" description="Helical" evidence="10">
    <location>
        <begin position="582"/>
        <end position="600"/>
    </location>
</feature>
<evidence type="ECO:0000256" key="8">
    <source>
        <dbReference type="ARBA" id="ARBA00023136"/>
    </source>
</evidence>
<keyword evidence="6 10" id="KW-1133">Transmembrane helix</keyword>
<dbReference type="InterPro" id="IPR036259">
    <property type="entry name" value="MFS_trans_sf"/>
</dbReference>